<feature type="compositionally biased region" description="Acidic residues" evidence="1">
    <location>
        <begin position="233"/>
        <end position="253"/>
    </location>
</feature>
<feature type="compositionally biased region" description="Basic and acidic residues" evidence="1">
    <location>
        <begin position="470"/>
        <end position="490"/>
    </location>
</feature>
<gene>
    <name evidence="2" type="ORF">DB88DRAFT_538088</name>
</gene>
<feature type="region of interest" description="Disordered" evidence="1">
    <location>
        <begin position="38"/>
        <end position="68"/>
    </location>
</feature>
<reference evidence="2" key="1">
    <citation type="submission" date="2023-02" db="EMBL/GenBank/DDBJ databases">
        <title>Identification and recombinant expression of a fungal hydrolase from Papiliotrema laurentii that hydrolyzes apple cutin and clears colloidal polyester polyurethane.</title>
        <authorList>
            <consortium name="DOE Joint Genome Institute"/>
            <person name="Roman V.A."/>
            <person name="Bojanowski C."/>
            <person name="Crable B.R."/>
            <person name="Wagner D.N."/>
            <person name="Hung C.S."/>
            <person name="Nadeau L.J."/>
            <person name="Schratz L."/>
            <person name="Haridas S."/>
            <person name="Pangilinan J."/>
            <person name="Lipzen A."/>
            <person name="Na H."/>
            <person name="Yan M."/>
            <person name="Ng V."/>
            <person name="Grigoriev I.V."/>
            <person name="Spatafora J.W."/>
            <person name="Barlow D."/>
            <person name="Biffinger J."/>
            <person name="Kelley-Loughnane N."/>
            <person name="Varaljay V.A."/>
            <person name="Crookes-Goodson W.J."/>
        </authorList>
    </citation>
    <scope>NUCLEOTIDE SEQUENCE</scope>
    <source>
        <strain evidence="2">5307AH</strain>
    </source>
</reference>
<dbReference type="PANTHER" id="PTHR43628:SF1">
    <property type="entry name" value="CHITIN SYNTHASE REGULATORY FACTOR 2-RELATED"/>
    <property type="match status" value="1"/>
</dbReference>
<feature type="region of interest" description="Disordered" evidence="1">
    <location>
        <begin position="1"/>
        <end position="21"/>
    </location>
</feature>
<dbReference type="EMBL" id="JAODAN010000002">
    <property type="protein sequence ID" value="KAK1926160.1"/>
    <property type="molecule type" value="Genomic_DNA"/>
</dbReference>
<dbReference type="Proteomes" id="UP001182556">
    <property type="component" value="Unassembled WGS sequence"/>
</dbReference>
<sequence>MNPSTVRPQRPIARMDSASKLASTGNFASPLAQLSLAGESSFAGPSKPPRSPAQDENTAPSVPPLTLNLFRTPSVYSNASDASLDSLSTISVDERAFNTHPDDDEEEDGSGAGRGGEAWSENEENDPATPRAGKLDHAGDYFSNQLASARPSTGPLTPKRSFLVRSRTDLGPTSSRPPDRDPSPGLAVAYPPRSRSRTDLPLTRDAPEALHAEVVLEPDTDLESLHGEQGSDWGEDEANFEWLDNENAPEAENGDGRPAKQTSPTKRIGGRIKQVVIRSNSVAHGPGGSESRKLRKNLVFPRRAPPPPPPDTPSAPPPPFLSPDLQNQPLPPRPGDLVFPTARINRPSVPTRGWTEGQMSASFGELSIPSHRERKESPRPLPSPLMVVPLRGDGPSSSGNDRLDARNSHMSMQSSAYSFYDLDSPGPSTPRATTPTAHAPGYVAPQQQSQNHGSLGVPRGRYAKVSISQLEREREARERSASEPGRRPSPDEELISPEGFVSKGIEARGQGDLPRSAWYFMRAAEGGSATGRMYWGLALRHGWGVAKDDKKAFAELRQACEESLAEGGIDFHQSPGAVKLTASQKKTLTRDLSLGMFEIANCFLDGVGVKKAPDVALSYLRFAGDLGDIAAQEQLGFLLSKGGNGIKKDMKEAAKWYRMAIGQGSTNTFGLAWVWKDKYM</sequence>
<keyword evidence="3" id="KW-1185">Reference proteome</keyword>
<evidence type="ECO:0000256" key="1">
    <source>
        <dbReference type="SAM" id="MobiDB-lite"/>
    </source>
</evidence>
<dbReference type="GO" id="GO:0032153">
    <property type="term" value="C:cell division site"/>
    <property type="evidence" value="ECO:0007669"/>
    <property type="project" value="TreeGrafter"/>
</dbReference>
<comment type="caution">
    <text evidence="2">The sequence shown here is derived from an EMBL/GenBank/DDBJ whole genome shotgun (WGS) entry which is preliminary data.</text>
</comment>
<dbReference type="InterPro" id="IPR052945">
    <property type="entry name" value="Mitotic_Regulator"/>
</dbReference>
<evidence type="ECO:0000313" key="3">
    <source>
        <dbReference type="Proteomes" id="UP001182556"/>
    </source>
</evidence>
<dbReference type="InterPro" id="IPR011990">
    <property type="entry name" value="TPR-like_helical_dom_sf"/>
</dbReference>
<dbReference type="AlphaFoldDB" id="A0AAD9FTW9"/>
<protein>
    <submittedName>
        <fullName evidence="2">Uncharacterized protein</fullName>
    </submittedName>
</protein>
<name>A0AAD9FTW9_PAPLA</name>
<dbReference type="Gene3D" id="1.25.40.10">
    <property type="entry name" value="Tetratricopeptide repeat domain"/>
    <property type="match status" value="1"/>
</dbReference>
<dbReference type="InterPro" id="IPR006597">
    <property type="entry name" value="Sel1-like"/>
</dbReference>
<dbReference type="SMART" id="SM00671">
    <property type="entry name" value="SEL1"/>
    <property type="match status" value="3"/>
</dbReference>
<feature type="compositionally biased region" description="Pro residues" evidence="1">
    <location>
        <begin position="303"/>
        <end position="321"/>
    </location>
</feature>
<dbReference type="Pfam" id="PF08238">
    <property type="entry name" value="Sel1"/>
    <property type="match status" value="3"/>
</dbReference>
<organism evidence="2 3">
    <name type="scientific">Papiliotrema laurentii</name>
    <name type="common">Cryptococcus laurentii</name>
    <dbReference type="NCBI Taxonomy" id="5418"/>
    <lineage>
        <taxon>Eukaryota</taxon>
        <taxon>Fungi</taxon>
        <taxon>Dikarya</taxon>
        <taxon>Basidiomycota</taxon>
        <taxon>Agaricomycotina</taxon>
        <taxon>Tremellomycetes</taxon>
        <taxon>Tremellales</taxon>
        <taxon>Rhynchogastremaceae</taxon>
        <taxon>Papiliotrema</taxon>
    </lineage>
</organism>
<dbReference type="PANTHER" id="PTHR43628">
    <property type="entry name" value="ACTIVATOR OF C KINASE PROTEIN 1-RELATED"/>
    <property type="match status" value="1"/>
</dbReference>
<dbReference type="GO" id="GO:0010972">
    <property type="term" value="P:negative regulation of G2/M transition of mitotic cell cycle"/>
    <property type="evidence" value="ECO:0007669"/>
    <property type="project" value="TreeGrafter"/>
</dbReference>
<dbReference type="SUPFAM" id="SSF81901">
    <property type="entry name" value="HCP-like"/>
    <property type="match status" value="1"/>
</dbReference>
<proteinExistence type="predicted"/>
<feature type="compositionally biased region" description="Polar residues" evidence="1">
    <location>
        <begin position="408"/>
        <end position="417"/>
    </location>
</feature>
<evidence type="ECO:0000313" key="2">
    <source>
        <dbReference type="EMBL" id="KAK1926160.1"/>
    </source>
</evidence>
<accession>A0AAD9FTW9</accession>
<feature type="compositionally biased region" description="Low complexity" evidence="1">
    <location>
        <begin position="425"/>
        <end position="440"/>
    </location>
</feature>
<feature type="region of interest" description="Disordered" evidence="1">
    <location>
        <begin position="93"/>
        <end position="507"/>
    </location>
</feature>
<feature type="compositionally biased region" description="Polar residues" evidence="1">
    <location>
        <begin position="142"/>
        <end position="155"/>
    </location>
</feature>